<evidence type="ECO:0000256" key="4">
    <source>
        <dbReference type="SAM" id="Coils"/>
    </source>
</evidence>
<dbReference type="CDD" id="cd04785">
    <property type="entry name" value="HTH_CadR-PbrR-like"/>
    <property type="match status" value="1"/>
</dbReference>
<dbReference type="InterPro" id="IPR000551">
    <property type="entry name" value="MerR-type_HTH_dom"/>
</dbReference>
<reference evidence="6 7" key="1">
    <citation type="submission" date="2020-08" db="EMBL/GenBank/DDBJ databases">
        <title>Genomic Encyclopedia of Type Strains, Phase IV (KMG-IV): sequencing the most valuable type-strain genomes for metagenomic binning, comparative biology and taxonomic classification.</title>
        <authorList>
            <person name="Goeker M."/>
        </authorList>
    </citation>
    <scope>NUCLEOTIDE SEQUENCE [LARGE SCALE GENOMIC DNA]</scope>
    <source>
        <strain evidence="6 7">DSM 28760</strain>
    </source>
</reference>
<dbReference type="PROSITE" id="PS50937">
    <property type="entry name" value="HTH_MERR_2"/>
    <property type="match status" value="1"/>
</dbReference>
<comment type="caution">
    <text evidence="6">The sequence shown here is derived from an EMBL/GenBank/DDBJ whole genome shotgun (WGS) entry which is preliminary data.</text>
</comment>
<keyword evidence="3" id="KW-0804">Transcription</keyword>
<evidence type="ECO:0000256" key="2">
    <source>
        <dbReference type="ARBA" id="ARBA00023125"/>
    </source>
</evidence>
<keyword evidence="4" id="KW-0175">Coiled coil</keyword>
<proteinExistence type="predicted"/>
<dbReference type="SMART" id="SM00422">
    <property type="entry name" value="HTH_MERR"/>
    <property type="match status" value="1"/>
</dbReference>
<sequence length="139" mass="15752">MNDEILMIGQLARQTGTKVETIRFYEKNGILPAPTRTKGNYRAYELVHLNRLSFVRRARELGFSLDQIREFLKLADDRSGSCTAVDAIAKEHRKEVERKIEDLTALKSELDRMIDQCGCGLIADCRIIESLSPLPASNL</sequence>
<organism evidence="6 7">
    <name type="scientific">Pseudochelatococcus contaminans</name>
    <dbReference type="NCBI Taxonomy" id="1538103"/>
    <lineage>
        <taxon>Bacteria</taxon>
        <taxon>Pseudomonadati</taxon>
        <taxon>Pseudomonadota</taxon>
        <taxon>Alphaproteobacteria</taxon>
        <taxon>Hyphomicrobiales</taxon>
        <taxon>Chelatococcaceae</taxon>
        <taxon>Pseudochelatococcus</taxon>
    </lineage>
</organism>
<keyword evidence="7" id="KW-1185">Reference proteome</keyword>
<name>A0A7W5Z7G9_9HYPH</name>
<dbReference type="Proteomes" id="UP000537592">
    <property type="component" value="Unassembled WGS sequence"/>
</dbReference>
<evidence type="ECO:0000256" key="3">
    <source>
        <dbReference type="ARBA" id="ARBA00023163"/>
    </source>
</evidence>
<dbReference type="PANTHER" id="PTHR30204">
    <property type="entry name" value="REDOX-CYCLING DRUG-SENSING TRANSCRIPTIONAL ACTIVATOR SOXR"/>
    <property type="match status" value="1"/>
</dbReference>
<protein>
    <submittedName>
        <fullName evidence="6">Cu(I)-responsive transcriptional regulator</fullName>
    </submittedName>
</protein>
<dbReference type="EMBL" id="JACICC010000024">
    <property type="protein sequence ID" value="MBB3811558.1"/>
    <property type="molecule type" value="Genomic_DNA"/>
</dbReference>
<keyword evidence="1" id="KW-0805">Transcription regulation</keyword>
<dbReference type="GO" id="GO:0003700">
    <property type="term" value="F:DNA-binding transcription factor activity"/>
    <property type="evidence" value="ECO:0007669"/>
    <property type="project" value="InterPro"/>
</dbReference>
<dbReference type="InterPro" id="IPR009061">
    <property type="entry name" value="DNA-bd_dom_put_sf"/>
</dbReference>
<evidence type="ECO:0000313" key="7">
    <source>
        <dbReference type="Proteomes" id="UP000537592"/>
    </source>
</evidence>
<feature type="coiled-coil region" evidence="4">
    <location>
        <begin position="89"/>
        <end position="116"/>
    </location>
</feature>
<gene>
    <name evidence="6" type="ORF">FHS81_003673</name>
</gene>
<dbReference type="AlphaFoldDB" id="A0A7W5Z7G9"/>
<dbReference type="Pfam" id="PF09278">
    <property type="entry name" value="MerR-DNA-bind"/>
    <property type="match status" value="1"/>
</dbReference>
<accession>A0A7W5Z7G9</accession>
<dbReference type="SUPFAM" id="SSF46955">
    <property type="entry name" value="Putative DNA-binding domain"/>
    <property type="match status" value="1"/>
</dbReference>
<evidence type="ECO:0000256" key="1">
    <source>
        <dbReference type="ARBA" id="ARBA00023015"/>
    </source>
</evidence>
<dbReference type="PRINTS" id="PR00040">
    <property type="entry name" value="HTHMERR"/>
</dbReference>
<evidence type="ECO:0000259" key="5">
    <source>
        <dbReference type="PROSITE" id="PS50937"/>
    </source>
</evidence>
<evidence type="ECO:0000313" key="6">
    <source>
        <dbReference type="EMBL" id="MBB3811558.1"/>
    </source>
</evidence>
<keyword evidence="2" id="KW-0238">DNA-binding</keyword>
<feature type="domain" description="HTH merR-type" evidence="5">
    <location>
        <begin position="8"/>
        <end position="74"/>
    </location>
</feature>
<dbReference type="InterPro" id="IPR015358">
    <property type="entry name" value="Tscrpt_reg_MerR_DNA-bd"/>
</dbReference>
<dbReference type="RefSeq" id="WP_183754917.1">
    <property type="nucleotide sequence ID" value="NZ_JACICC010000024.1"/>
</dbReference>
<dbReference type="PANTHER" id="PTHR30204:SF92">
    <property type="entry name" value="HTH-TYPE TRANSCRIPTIONAL REGULATOR ZNTR"/>
    <property type="match status" value="1"/>
</dbReference>
<dbReference type="Gene3D" id="1.10.1660.10">
    <property type="match status" value="1"/>
</dbReference>
<dbReference type="GO" id="GO:0003677">
    <property type="term" value="F:DNA binding"/>
    <property type="evidence" value="ECO:0007669"/>
    <property type="project" value="UniProtKB-KW"/>
</dbReference>
<dbReference type="Pfam" id="PF00376">
    <property type="entry name" value="MerR"/>
    <property type="match status" value="1"/>
</dbReference>
<dbReference type="InterPro" id="IPR047057">
    <property type="entry name" value="MerR_fam"/>
</dbReference>